<dbReference type="Proteomes" id="UP001082899">
    <property type="component" value="Unassembled WGS sequence"/>
</dbReference>
<dbReference type="GO" id="GO:0016301">
    <property type="term" value="F:kinase activity"/>
    <property type="evidence" value="ECO:0007669"/>
    <property type="project" value="UniProtKB-KW"/>
</dbReference>
<dbReference type="InterPro" id="IPR006083">
    <property type="entry name" value="PRK/URK"/>
</dbReference>
<protein>
    <submittedName>
        <fullName evidence="2">Nucleoside/nucleotide kinase family protein</fullName>
    </submittedName>
</protein>
<dbReference type="SUPFAM" id="SSF52540">
    <property type="entry name" value="P-loop containing nucleoside triphosphate hydrolases"/>
    <property type="match status" value="1"/>
</dbReference>
<dbReference type="PANTHER" id="PTHR10285">
    <property type="entry name" value="URIDINE KINASE"/>
    <property type="match status" value="1"/>
</dbReference>
<evidence type="ECO:0000313" key="3">
    <source>
        <dbReference type="Proteomes" id="UP001082899"/>
    </source>
</evidence>
<dbReference type="InterPro" id="IPR027417">
    <property type="entry name" value="P-loop_NTPase"/>
</dbReference>
<evidence type="ECO:0000313" key="2">
    <source>
        <dbReference type="EMBL" id="MCY0386137.1"/>
    </source>
</evidence>
<dbReference type="NCBIfam" id="NF006743">
    <property type="entry name" value="PRK09270.1-2"/>
    <property type="match status" value="1"/>
</dbReference>
<reference evidence="2" key="1">
    <citation type="submission" date="2022-11" db="EMBL/GenBank/DDBJ databases">
        <title>Robbsia betulipollinis sp. nov., isolated from pollen of birch (Betula pendula).</title>
        <authorList>
            <person name="Shi H."/>
            <person name="Ambika Manirajan B."/>
            <person name="Ratering S."/>
            <person name="Geissler-Plaum R."/>
            <person name="Schnell S."/>
        </authorList>
    </citation>
    <scope>NUCLEOTIDE SEQUENCE</scope>
    <source>
        <strain evidence="2">Bb-Pol-6</strain>
    </source>
</reference>
<feature type="domain" description="Phosphoribulokinase/uridine kinase" evidence="1">
    <location>
        <begin position="26"/>
        <end position="213"/>
    </location>
</feature>
<keyword evidence="2" id="KW-0418">Kinase</keyword>
<keyword evidence="2" id="KW-0808">Transferase</keyword>
<organism evidence="2 3">
    <name type="scientific">Robbsia betulipollinis</name>
    <dbReference type="NCBI Taxonomy" id="2981849"/>
    <lineage>
        <taxon>Bacteria</taxon>
        <taxon>Pseudomonadati</taxon>
        <taxon>Pseudomonadota</taxon>
        <taxon>Betaproteobacteria</taxon>
        <taxon>Burkholderiales</taxon>
        <taxon>Burkholderiaceae</taxon>
        <taxon>Robbsia</taxon>
    </lineage>
</organism>
<dbReference type="EMBL" id="JAPMXC010000001">
    <property type="protein sequence ID" value="MCY0386137.1"/>
    <property type="molecule type" value="Genomic_DNA"/>
</dbReference>
<gene>
    <name evidence="2" type="ORF">OVY01_02515</name>
</gene>
<keyword evidence="3" id="KW-1185">Reference proteome</keyword>
<dbReference type="RefSeq" id="WP_267847641.1">
    <property type="nucleotide sequence ID" value="NZ_JAPMXC010000001.1"/>
</dbReference>
<proteinExistence type="predicted"/>
<sequence>MPHVVVPPAVLARAAALIADGSRRLLGIAGSPGAGKSTFAAALAQALGDRAQLVPMDGFHLANRELARLGRAARKGAPDTFDVAGYVALLTRLRGTPDAAPTGPAAGPVYAPAFHREIEESIAGEIAVLPETSLVITEGNYLLLDQAPWSAVAPLLDECWFISVDADLRRQRLLARHQRYGRDRDAALRWMAQTDEPNARLIDASAVRADLTVAWDA</sequence>
<name>A0ABT3ZI88_9BURK</name>
<comment type="caution">
    <text evidence="2">The sequence shown here is derived from an EMBL/GenBank/DDBJ whole genome shotgun (WGS) entry which is preliminary data.</text>
</comment>
<accession>A0ABT3ZI88</accession>
<dbReference type="Gene3D" id="3.40.50.300">
    <property type="entry name" value="P-loop containing nucleotide triphosphate hydrolases"/>
    <property type="match status" value="2"/>
</dbReference>
<dbReference type="Pfam" id="PF00485">
    <property type="entry name" value="PRK"/>
    <property type="match status" value="1"/>
</dbReference>
<evidence type="ECO:0000259" key="1">
    <source>
        <dbReference type="Pfam" id="PF00485"/>
    </source>
</evidence>